<dbReference type="EMBL" id="QEKV01000004">
    <property type="protein sequence ID" value="PVY94610.1"/>
    <property type="molecule type" value="Genomic_DNA"/>
</dbReference>
<evidence type="ECO:0000313" key="6">
    <source>
        <dbReference type="EMBL" id="PVY94610.1"/>
    </source>
</evidence>
<dbReference type="InterPro" id="IPR011332">
    <property type="entry name" value="Ribosomal_zn-bd"/>
</dbReference>
<dbReference type="HAMAP" id="MF_00340">
    <property type="entry name" value="Ribosomal_bL32"/>
    <property type="match status" value="1"/>
</dbReference>
<comment type="similarity">
    <text evidence="1 5">Belongs to the bacterial ribosomal protein bL32 family.</text>
</comment>
<dbReference type="PANTHER" id="PTHR35534:SF1">
    <property type="entry name" value="LARGE RIBOSOMAL SUBUNIT PROTEIN BL32"/>
    <property type="match status" value="1"/>
</dbReference>
<keyword evidence="7" id="KW-1185">Reference proteome</keyword>
<keyword evidence="3 5" id="KW-0687">Ribonucleoprotein</keyword>
<dbReference type="AlphaFoldDB" id="A0A2U1E3T4"/>
<keyword evidence="2 5" id="KW-0689">Ribosomal protein</keyword>
<protein>
    <recommendedName>
        <fullName evidence="4 5">Large ribosomal subunit protein bL32</fullName>
    </recommendedName>
</protein>
<sequence>MAVPKRRTGKARKNKRRASSYTLPRVSVMKCPECGEPKRPHRVCPHCGYYNKREVITVEQ</sequence>
<accession>A0A2U1E3T4</accession>
<evidence type="ECO:0000256" key="5">
    <source>
        <dbReference type="HAMAP-Rule" id="MF_00340"/>
    </source>
</evidence>
<organism evidence="6 7">
    <name type="scientific">Ezakiella coagulans</name>
    <dbReference type="NCBI Taxonomy" id="46507"/>
    <lineage>
        <taxon>Bacteria</taxon>
        <taxon>Bacillati</taxon>
        <taxon>Bacillota</taxon>
        <taxon>Tissierellia</taxon>
        <taxon>Ezakiella</taxon>
    </lineage>
</organism>
<dbReference type="Pfam" id="PF01783">
    <property type="entry name" value="Ribosomal_L32p"/>
    <property type="match status" value="1"/>
</dbReference>
<reference evidence="6 7" key="1">
    <citation type="submission" date="2018-04" db="EMBL/GenBank/DDBJ databases">
        <title>Genomic Encyclopedia of Type Strains, Phase IV (KMG-IV): sequencing the most valuable type-strain genomes for metagenomic binning, comparative biology and taxonomic classification.</title>
        <authorList>
            <person name="Goeker M."/>
        </authorList>
    </citation>
    <scope>NUCLEOTIDE SEQUENCE [LARGE SCALE GENOMIC DNA]</scope>
    <source>
        <strain evidence="6 7">DSM 20705</strain>
    </source>
</reference>
<dbReference type="SUPFAM" id="SSF57829">
    <property type="entry name" value="Zn-binding ribosomal proteins"/>
    <property type="match status" value="1"/>
</dbReference>
<gene>
    <name evidence="5" type="primary">rpmF</name>
    <name evidence="6" type="ORF">C7381_104116</name>
</gene>
<dbReference type="InterPro" id="IPR044957">
    <property type="entry name" value="Ribosomal_bL32_bact"/>
</dbReference>
<name>A0A2U1E3T4_9FIRM</name>
<evidence type="ECO:0000313" key="7">
    <source>
        <dbReference type="Proteomes" id="UP000245793"/>
    </source>
</evidence>
<dbReference type="NCBIfam" id="TIGR01031">
    <property type="entry name" value="rpmF_bact"/>
    <property type="match status" value="1"/>
</dbReference>
<dbReference type="GO" id="GO:0015934">
    <property type="term" value="C:large ribosomal subunit"/>
    <property type="evidence" value="ECO:0007669"/>
    <property type="project" value="InterPro"/>
</dbReference>
<dbReference type="RefSeq" id="WP_034545278.1">
    <property type="nucleotide sequence ID" value="NZ_CAUPJO010000002.1"/>
</dbReference>
<dbReference type="Proteomes" id="UP000245793">
    <property type="component" value="Unassembled WGS sequence"/>
</dbReference>
<evidence type="ECO:0000256" key="1">
    <source>
        <dbReference type="ARBA" id="ARBA00008560"/>
    </source>
</evidence>
<evidence type="ECO:0000256" key="2">
    <source>
        <dbReference type="ARBA" id="ARBA00022980"/>
    </source>
</evidence>
<evidence type="ECO:0000256" key="3">
    <source>
        <dbReference type="ARBA" id="ARBA00023274"/>
    </source>
</evidence>
<dbReference type="PANTHER" id="PTHR35534">
    <property type="entry name" value="50S RIBOSOMAL PROTEIN L32"/>
    <property type="match status" value="1"/>
</dbReference>
<dbReference type="GO" id="GO:0003735">
    <property type="term" value="F:structural constituent of ribosome"/>
    <property type="evidence" value="ECO:0007669"/>
    <property type="project" value="InterPro"/>
</dbReference>
<proteinExistence type="inferred from homology"/>
<comment type="caution">
    <text evidence="6">The sequence shown here is derived from an EMBL/GenBank/DDBJ whole genome shotgun (WGS) entry which is preliminary data.</text>
</comment>
<dbReference type="InterPro" id="IPR002677">
    <property type="entry name" value="Ribosomal_bL32"/>
</dbReference>
<dbReference type="GO" id="GO:0006412">
    <property type="term" value="P:translation"/>
    <property type="evidence" value="ECO:0007669"/>
    <property type="project" value="UniProtKB-UniRule"/>
</dbReference>
<evidence type="ECO:0000256" key="4">
    <source>
        <dbReference type="ARBA" id="ARBA00035178"/>
    </source>
</evidence>